<sequence>MKVDCCRTCFLNFPYATITSTLLVIAGLVISITSIFHLIGIVDRLSQDLFYKHLPWSNEFKVVLFFLVGFVSVIILINLIIGFATSFLRFDGKPTQKINSTTNCLIRFIALLNQLIFVLIFVIFILFTLITFTLYILRTLCNSVQISNELEKTFDNTTTSTEQYQQSHSINLRPFANLLELQSNETNLLVFEDIRLKTLCRDYISTLILYDLISFLGIFLLFIGFYCYSINLTVNRIRIATYKKYTELLYLSNCTEMNAFNDASFENATERF</sequence>
<comment type="caution">
    <text evidence="1">The sequence shown here is derived from an EMBL/GenBank/DDBJ whole genome shotgun (WGS) entry which is preliminary data.</text>
</comment>
<reference evidence="1 2" key="1">
    <citation type="journal article" date="2015" name="Parasit. Vectors">
        <title>Draft genome of the scabies mite.</title>
        <authorList>
            <person name="Rider S.D.Jr."/>
            <person name="Morgan M.S."/>
            <person name="Arlian L.G."/>
        </authorList>
    </citation>
    <scope>NUCLEOTIDE SEQUENCE [LARGE SCALE GENOMIC DNA]</scope>
    <source>
        <strain evidence="1">Arlian Lab</strain>
    </source>
</reference>
<accession>A0A131ZZ09</accession>
<dbReference type="Proteomes" id="UP000616769">
    <property type="component" value="Unassembled WGS sequence"/>
</dbReference>
<evidence type="ECO:0000313" key="2">
    <source>
        <dbReference type="Proteomes" id="UP000616769"/>
    </source>
</evidence>
<dbReference type="OrthoDB" id="9993736at2759"/>
<protein>
    <submittedName>
        <fullName evidence="1">Uncharacterized protein</fullName>
    </submittedName>
</protein>
<evidence type="ECO:0000313" key="1">
    <source>
        <dbReference type="EMBL" id="KPM03891.1"/>
    </source>
</evidence>
<dbReference type="GO" id="GO:0031175">
    <property type="term" value="P:neuron projection development"/>
    <property type="evidence" value="ECO:0007669"/>
    <property type="project" value="TreeGrafter"/>
</dbReference>
<dbReference type="Pfam" id="PF01275">
    <property type="entry name" value="Myelin_PLP"/>
    <property type="match status" value="1"/>
</dbReference>
<proteinExistence type="predicted"/>
<dbReference type="InterPro" id="IPR001614">
    <property type="entry name" value="Myelin_PLP"/>
</dbReference>
<dbReference type="AlphaFoldDB" id="A0A131ZZ09"/>
<dbReference type="PANTHER" id="PTHR11683:SF12">
    <property type="entry name" value="M6, ISOFORM F"/>
    <property type="match status" value="1"/>
</dbReference>
<dbReference type="VEuPathDB" id="VectorBase:SSCA009105"/>
<organism evidence="1 2">
    <name type="scientific">Sarcoptes scabiei</name>
    <name type="common">Itch mite</name>
    <name type="synonym">Acarus scabiei</name>
    <dbReference type="NCBI Taxonomy" id="52283"/>
    <lineage>
        <taxon>Eukaryota</taxon>
        <taxon>Metazoa</taxon>
        <taxon>Ecdysozoa</taxon>
        <taxon>Arthropoda</taxon>
        <taxon>Chelicerata</taxon>
        <taxon>Arachnida</taxon>
        <taxon>Acari</taxon>
        <taxon>Acariformes</taxon>
        <taxon>Sarcoptiformes</taxon>
        <taxon>Astigmata</taxon>
        <taxon>Psoroptidia</taxon>
        <taxon>Sarcoptoidea</taxon>
        <taxon>Sarcoptidae</taxon>
        <taxon>Sarcoptinae</taxon>
        <taxon>Sarcoptes</taxon>
    </lineage>
</organism>
<dbReference type="GO" id="GO:0005886">
    <property type="term" value="C:plasma membrane"/>
    <property type="evidence" value="ECO:0007669"/>
    <property type="project" value="TreeGrafter"/>
</dbReference>
<dbReference type="EMBL" id="JXLN01006589">
    <property type="protein sequence ID" value="KPM03891.1"/>
    <property type="molecule type" value="Genomic_DNA"/>
</dbReference>
<name>A0A131ZZ09_SARSC</name>
<dbReference type="PANTHER" id="PTHR11683">
    <property type="entry name" value="MYELIN PROTEOLIPID"/>
    <property type="match status" value="1"/>
</dbReference>
<gene>
    <name evidence="1" type="ORF">QR98_0023300</name>
</gene>